<protein>
    <submittedName>
        <fullName evidence="1">Uncharacterized protein</fullName>
    </submittedName>
</protein>
<keyword evidence="2" id="KW-1185">Reference proteome</keyword>
<dbReference type="EMBL" id="CM003099">
    <property type="protein sequence ID" value="KUI65966.1"/>
    <property type="molecule type" value="Genomic_DNA"/>
</dbReference>
<dbReference type="OrthoDB" id="5428038at2759"/>
<proteinExistence type="predicted"/>
<organism evidence="1 2">
    <name type="scientific">Cytospora mali</name>
    <name type="common">Apple Valsa canker fungus</name>
    <name type="synonym">Valsa mali</name>
    <dbReference type="NCBI Taxonomy" id="578113"/>
    <lineage>
        <taxon>Eukaryota</taxon>
        <taxon>Fungi</taxon>
        <taxon>Dikarya</taxon>
        <taxon>Ascomycota</taxon>
        <taxon>Pezizomycotina</taxon>
        <taxon>Sordariomycetes</taxon>
        <taxon>Sordariomycetidae</taxon>
        <taxon>Diaporthales</taxon>
        <taxon>Cytosporaceae</taxon>
        <taxon>Cytospora</taxon>
    </lineage>
</organism>
<reference evidence="1" key="1">
    <citation type="submission" date="2014-12" db="EMBL/GenBank/DDBJ databases">
        <title>Genome Sequence of Valsa Canker Pathogens Uncovers a Specific Adaption of Colonization on Woody Bark.</title>
        <authorList>
            <person name="Yin Z."/>
            <person name="Liu H."/>
            <person name="Gao X."/>
            <person name="Li Z."/>
            <person name="Song N."/>
            <person name="Ke X."/>
            <person name="Dai Q."/>
            <person name="Wu Y."/>
            <person name="Sun Y."/>
            <person name="Xu J.-R."/>
            <person name="Kang Z.K."/>
            <person name="Wang L."/>
            <person name="Huang L."/>
        </authorList>
    </citation>
    <scope>NUCLEOTIDE SEQUENCE [LARGE SCALE GENOMIC DNA]</scope>
    <source>
        <strain evidence="1">03-8</strain>
    </source>
</reference>
<evidence type="ECO:0000313" key="1">
    <source>
        <dbReference type="EMBL" id="KUI65966.1"/>
    </source>
</evidence>
<gene>
    <name evidence="1" type="ORF">VM1G_01432</name>
</gene>
<evidence type="ECO:0000313" key="2">
    <source>
        <dbReference type="Proteomes" id="UP000078559"/>
    </source>
</evidence>
<name>A0A194VP58_CYTMA</name>
<dbReference type="Proteomes" id="UP000078559">
    <property type="component" value="Chromosome 2"/>
</dbReference>
<sequence length="893" mass="101943">MPPTPTPRCYRAIQRRTNVSCDAVWVTDDVLGRAFQRYLNNTGVKRRMVSSVPGPMYHRQRHGRRRMTELNSIQSAGALPVWALPNAPDMTKWTWEPPKDPSCWPQLPQHDEIEPEPPLFLDAVPQPCEPPQPPDISVLGQLGTVKKEAAPRLLDESSSPLGMGLEALYNTRFSTGKGFNLRFESLARLLQREISNGQLRGEQVLVVYKLARRVFVRAGCDLPELKGASLLPLLSAVIQGISAAKRLNPAFVTPKPQLWILLLKHLARQEIGEKSAGLFALVTKSMPAKCRFRTRGAVLNVLHAYFKLWQDSTIHGKPEKWSWSEASKTFDLATMWAGRVDELSTIIKSDLAHGQIGNAKLNMDTAQNLHEKSRRFTLKTALLMSDDRILARKVAEALKNHDPQIHRSLFVIATRLLGKPTVSWTRAHYNWLQVLARLPKIRHSQYKQLLQFFPRRGRVALSHVELCDLLLLHWDSQGMLKDKVQTRHCWNKARGGNDSIALAALAFAINTSHNPEECTVLFWSFWEFVRLRPGYKTIIKQVLSLSGLKSLSRGFLQRLAWTSNDPRVAILLHNILVKQSGKEHSYWWPAFWDKFSTQFSHKWKYPSIDPLVIAAKLLGPEPVGSSVFQRYGTPTPLHGQHNTTLGRGIDEPLNQIPKLRVLRGDSNKNTRQYSRIKGAFKLISGAPHLTERRKLQYITGLTRFLNRVQGFLTARDLSNLTAVVTQGLGRGEYGRTQRLKWYLGVIYEQLGEEACAQVGMRLRRQREANWIRWRDQFRRRREVMGQRPVFTLKPKNYEGPHQGRAWPLWRYYVTKNRHRTKRLGRLKAKAKAGLLDYEAVATAQQPHEKPTGLEQSVAYESPATENGRIYDEDVLGTLLKQARQPKIDHSVSF</sequence>
<accession>A0A194VP58</accession>
<dbReference type="AlphaFoldDB" id="A0A194VP58"/>